<sequence>AFDGFTENEGGLLILTSLQGQINDWLKIISYVYEGTNTMMILDDCAASRGVKQRRNELMDLTFSARHKGISVWVLKQRVTSIAKPLRENTTALVLLYTPSAKQLAILVASGKTMERIGVSINQDQVMKLAKKDFENFLSSIDTFLQLSCKGLAHFLPVGEGNLLKDLNDNFMVKRELGMIANGLMLK</sequence>
<accession>A0A3M6USD5</accession>
<evidence type="ECO:0000313" key="2">
    <source>
        <dbReference type="Proteomes" id="UP000275408"/>
    </source>
</evidence>
<dbReference type="Proteomes" id="UP000275408">
    <property type="component" value="Unassembled WGS sequence"/>
</dbReference>
<comment type="caution">
    <text evidence="1">The sequence shown here is derived from an EMBL/GenBank/DDBJ whole genome shotgun (WGS) entry which is preliminary data.</text>
</comment>
<dbReference type="Gene3D" id="3.40.50.300">
    <property type="entry name" value="P-loop containing nucleotide triphosphate hydrolases"/>
    <property type="match status" value="1"/>
</dbReference>
<protein>
    <submittedName>
        <fullName evidence="1">Uncharacterized protein</fullName>
    </submittedName>
</protein>
<organism evidence="1 2">
    <name type="scientific">Pocillopora damicornis</name>
    <name type="common">Cauliflower coral</name>
    <name type="synonym">Millepora damicornis</name>
    <dbReference type="NCBI Taxonomy" id="46731"/>
    <lineage>
        <taxon>Eukaryota</taxon>
        <taxon>Metazoa</taxon>
        <taxon>Cnidaria</taxon>
        <taxon>Anthozoa</taxon>
        <taxon>Hexacorallia</taxon>
        <taxon>Scleractinia</taxon>
        <taxon>Astrocoeniina</taxon>
        <taxon>Pocilloporidae</taxon>
        <taxon>Pocillopora</taxon>
    </lineage>
</organism>
<proteinExistence type="predicted"/>
<dbReference type="EMBL" id="RCHS01000839">
    <property type="protein sequence ID" value="RMX56484.1"/>
    <property type="molecule type" value="Genomic_DNA"/>
</dbReference>
<reference evidence="1 2" key="1">
    <citation type="journal article" date="2018" name="Sci. Rep.">
        <title>Comparative analysis of the Pocillopora damicornis genome highlights role of immune system in coral evolution.</title>
        <authorList>
            <person name="Cunning R."/>
            <person name="Bay R.A."/>
            <person name="Gillette P."/>
            <person name="Baker A.C."/>
            <person name="Traylor-Knowles N."/>
        </authorList>
    </citation>
    <scope>NUCLEOTIDE SEQUENCE [LARGE SCALE GENOMIC DNA]</scope>
    <source>
        <strain evidence="1">RSMAS</strain>
        <tissue evidence="1">Whole animal</tissue>
    </source>
</reference>
<name>A0A3M6USD5_POCDA</name>
<keyword evidence="2" id="KW-1185">Reference proteome</keyword>
<evidence type="ECO:0000313" key="1">
    <source>
        <dbReference type="EMBL" id="RMX56484.1"/>
    </source>
</evidence>
<dbReference type="AlphaFoldDB" id="A0A3M6USD5"/>
<dbReference type="InterPro" id="IPR027417">
    <property type="entry name" value="P-loop_NTPase"/>
</dbReference>
<gene>
    <name evidence="1" type="ORF">pdam_00014919</name>
</gene>
<feature type="non-terminal residue" evidence="1">
    <location>
        <position position="1"/>
    </location>
</feature>